<dbReference type="Proteomes" id="UP000887565">
    <property type="component" value="Unplaced"/>
</dbReference>
<keyword evidence="1" id="KW-1185">Reference proteome</keyword>
<dbReference type="AlphaFoldDB" id="A0A915K873"/>
<proteinExistence type="predicted"/>
<reference evidence="2" key="1">
    <citation type="submission" date="2022-11" db="UniProtKB">
        <authorList>
            <consortium name="WormBaseParasite"/>
        </authorList>
    </citation>
    <scope>IDENTIFICATION</scope>
</reference>
<evidence type="ECO:0000313" key="2">
    <source>
        <dbReference type="WBParaSite" id="nRc.2.0.1.t34092-RA"/>
    </source>
</evidence>
<dbReference type="InterPro" id="IPR043504">
    <property type="entry name" value="Peptidase_S1_PA_chymotrypsin"/>
</dbReference>
<dbReference type="WBParaSite" id="nRc.2.0.1.t34092-RA">
    <property type="protein sequence ID" value="nRc.2.0.1.t34092-RA"/>
    <property type="gene ID" value="nRc.2.0.1.g34092"/>
</dbReference>
<protein>
    <submittedName>
        <fullName evidence="2">Uncharacterized protein</fullName>
    </submittedName>
</protein>
<accession>A0A915K873</accession>
<dbReference type="SUPFAM" id="SSF50494">
    <property type="entry name" value="Trypsin-like serine proteases"/>
    <property type="match status" value="1"/>
</dbReference>
<organism evidence="1 2">
    <name type="scientific">Romanomermis culicivorax</name>
    <name type="common">Nematode worm</name>
    <dbReference type="NCBI Taxonomy" id="13658"/>
    <lineage>
        <taxon>Eukaryota</taxon>
        <taxon>Metazoa</taxon>
        <taxon>Ecdysozoa</taxon>
        <taxon>Nematoda</taxon>
        <taxon>Enoplea</taxon>
        <taxon>Dorylaimia</taxon>
        <taxon>Mermithida</taxon>
        <taxon>Mermithoidea</taxon>
        <taxon>Mermithidae</taxon>
        <taxon>Romanomermis</taxon>
    </lineage>
</organism>
<name>A0A915K873_ROMCU</name>
<evidence type="ECO:0000313" key="1">
    <source>
        <dbReference type="Proteomes" id="UP000887565"/>
    </source>
</evidence>
<sequence length="89" mass="9827">MCISLEALCLEIQITVCGIQASGRSKRVEGNYEVLPHSKPWMGLMVNKKYGPFCSAFLINLKPGENHSDMALTAAHCLPIPKRWKPAVS</sequence>
<dbReference type="InterPro" id="IPR009003">
    <property type="entry name" value="Peptidase_S1_PA"/>
</dbReference>
<dbReference type="Gene3D" id="2.40.10.10">
    <property type="entry name" value="Trypsin-like serine proteases"/>
    <property type="match status" value="1"/>
</dbReference>